<evidence type="ECO:0000313" key="2">
    <source>
        <dbReference type="EMBL" id="KEP25592.1"/>
    </source>
</evidence>
<sequence length="138" mass="15864">MKKILAGIVIFGLLLITFFYVFSRTSEIFDENRAEKLLLSPTNQSISYEIDDKDTAEDLIEELNKGKQTSNHLKKNIKKPDYIAKVMFGRTNGTTFQLWTNRSQVVFLVDGTYYELNQKQSNAFQKQLKEAIQKGVSS</sequence>
<gene>
    <name evidence="2" type="ORF">BA70_08250</name>
</gene>
<organism evidence="2 3">
    <name type="scientific">Bacillus zhangzhouensis</name>
    <dbReference type="NCBI Taxonomy" id="1178540"/>
    <lineage>
        <taxon>Bacteria</taxon>
        <taxon>Bacillati</taxon>
        <taxon>Bacillota</taxon>
        <taxon>Bacilli</taxon>
        <taxon>Bacillales</taxon>
        <taxon>Bacillaceae</taxon>
        <taxon>Bacillus</taxon>
    </lineage>
</organism>
<evidence type="ECO:0000259" key="1">
    <source>
        <dbReference type="Pfam" id="PF26353"/>
    </source>
</evidence>
<evidence type="ECO:0000313" key="3">
    <source>
        <dbReference type="Proteomes" id="UP000028091"/>
    </source>
</evidence>
<dbReference type="Pfam" id="PF26353">
    <property type="entry name" value="YhfM"/>
    <property type="match status" value="1"/>
</dbReference>
<dbReference type="EMBL" id="JOTP01000020">
    <property type="protein sequence ID" value="KEP25592.1"/>
    <property type="molecule type" value="Genomic_DNA"/>
</dbReference>
<name>A0A081L8L6_9BACI</name>
<dbReference type="InterPro" id="IPR058780">
    <property type="entry name" value="YhfM-like_dom"/>
</dbReference>
<keyword evidence="3" id="KW-1185">Reference proteome</keyword>
<protein>
    <recommendedName>
        <fullName evidence="1">YhfM-like domain-containing protein</fullName>
    </recommendedName>
</protein>
<dbReference type="AlphaFoldDB" id="A0A081L8L6"/>
<dbReference type="eggNOG" id="ENOG5030CIX">
    <property type="taxonomic scope" value="Bacteria"/>
</dbReference>
<accession>A0A081L8L6</accession>
<dbReference type="RefSeq" id="WP_034323665.1">
    <property type="nucleotide sequence ID" value="NZ_JBCMYH010000022.1"/>
</dbReference>
<feature type="domain" description="YhfM-like" evidence="1">
    <location>
        <begin position="31"/>
        <end position="132"/>
    </location>
</feature>
<comment type="caution">
    <text evidence="2">The sequence shown here is derived from an EMBL/GenBank/DDBJ whole genome shotgun (WGS) entry which is preliminary data.</text>
</comment>
<dbReference type="OrthoDB" id="2905447at2"/>
<proteinExistence type="predicted"/>
<dbReference type="Proteomes" id="UP000028091">
    <property type="component" value="Unassembled WGS sequence"/>
</dbReference>
<reference evidence="2 3" key="1">
    <citation type="submission" date="2012-09" db="EMBL/GenBank/DDBJ databases">
        <title>Genome Sequence of Bacillus sp. DW5-4.</title>
        <authorList>
            <person name="Lai Q."/>
            <person name="Liu Y."/>
            <person name="Shao Z."/>
        </authorList>
    </citation>
    <scope>NUCLEOTIDE SEQUENCE [LARGE SCALE GENOMIC DNA]</scope>
    <source>
        <strain evidence="2 3">DW5-4</strain>
    </source>
</reference>